<protein>
    <submittedName>
        <fullName evidence="1">Uncharacterized protein</fullName>
    </submittedName>
</protein>
<accession>A0A0W0EZ94</accession>
<dbReference type="Gene3D" id="1.10.443.10">
    <property type="entry name" value="Intergrase catalytic core"/>
    <property type="match status" value="1"/>
</dbReference>
<sequence>MYNFSHQPEYFDIKPFVPQSHKEHLKKWGGPKFRRLLHFVYTISFVCLLHIDEALKICMKHIQIINGTTLKLTLLFWKTNQFGDIKPFYIKMFPKEYEHLCPVRALMEWIRVSYVKSGYICRKISKLDEVHDNRHEPMTSQQFLKGFWQNLLDVHVDPSSYGGYSF</sequence>
<dbReference type="GO" id="GO:0015074">
    <property type="term" value="P:DNA integration"/>
    <property type="evidence" value="ECO:0007669"/>
    <property type="project" value="InterPro"/>
</dbReference>
<dbReference type="GO" id="GO:0006310">
    <property type="term" value="P:DNA recombination"/>
    <property type="evidence" value="ECO:0007669"/>
    <property type="project" value="InterPro"/>
</dbReference>
<dbReference type="InterPro" id="IPR013762">
    <property type="entry name" value="Integrase-like_cat_sf"/>
</dbReference>
<dbReference type="EMBL" id="LATX01002440">
    <property type="protein sequence ID" value="KTB29250.1"/>
    <property type="molecule type" value="Genomic_DNA"/>
</dbReference>
<organism evidence="1 4">
    <name type="scientific">Moniliophthora roreri</name>
    <name type="common">Frosty pod rot fungus</name>
    <name type="synonym">Monilia roreri</name>
    <dbReference type="NCBI Taxonomy" id="221103"/>
    <lineage>
        <taxon>Eukaryota</taxon>
        <taxon>Fungi</taxon>
        <taxon>Dikarya</taxon>
        <taxon>Basidiomycota</taxon>
        <taxon>Agaricomycotina</taxon>
        <taxon>Agaricomycetes</taxon>
        <taxon>Agaricomycetidae</taxon>
        <taxon>Agaricales</taxon>
        <taxon>Marasmiineae</taxon>
        <taxon>Marasmiaceae</taxon>
        <taxon>Moniliophthora</taxon>
    </lineage>
</organism>
<dbReference type="EMBL" id="LATX01000928">
    <property type="protein sequence ID" value="KTB44424.1"/>
    <property type="molecule type" value="Genomic_DNA"/>
</dbReference>
<proteinExistence type="predicted"/>
<evidence type="ECO:0000313" key="4">
    <source>
        <dbReference type="Proteomes" id="UP000054988"/>
    </source>
</evidence>
<name>A0A0W0EZ94_MONRR</name>
<dbReference type="EMBL" id="LATX01000929">
    <property type="protein sequence ID" value="KTB44422.1"/>
    <property type="molecule type" value="Genomic_DNA"/>
</dbReference>
<dbReference type="GO" id="GO:0003677">
    <property type="term" value="F:DNA binding"/>
    <property type="evidence" value="ECO:0007669"/>
    <property type="project" value="InterPro"/>
</dbReference>
<dbReference type="Proteomes" id="UP000054988">
    <property type="component" value="Unassembled WGS sequence"/>
</dbReference>
<evidence type="ECO:0000313" key="1">
    <source>
        <dbReference type="EMBL" id="KTB29250.1"/>
    </source>
</evidence>
<gene>
    <name evidence="1" type="ORF">WG66_18172</name>
    <name evidence="3" type="ORF">WG66_2997</name>
    <name evidence="2" type="ORF">WG66_3000</name>
</gene>
<dbReference type="AlphaFoldDB" id="A0A0W0EZ94"/>
<comment type="caution">
    <text evidence="1">The sequence shown here is derived from an EMBL/GenBank/DDBJ whole genome shotgun (WGS) entry which is preliminary data.</text>
</comment>
<evidence type="ECO:0000313" key="2">
    <source>
        <dbReference type="EMBL" id="KTB44422.1"/>
    </source>
</evidence>
<reference evidence="1 4" key="1">
    <citation type="submission" date="2015-12" db="EMBL/GenBank/DDBJ databases">
        <title>Draft genome sequence of Moniliophthora roreri, the causal agent of frosty pod rot of cacao.</title>
        <authorList>
            <person name="Aime M.C."/>
            <person name="Diaz-Valderrama J.R."/>
            <person name="Kijpornyongpan T."/>
            <person name="Phillips-Mora W."/>
        </authorList>
    </citation>
    <scope>NUCLEOTIDE SEQUENCE [LARGE SCALE GENOMIC DNA]</scope>
    <source>
        <strain evidence="1 4">MCA 2952</strain>
    </source>
</reference>
<evidence type="ECO:0000313" key="3">
    <source>
        <dbReference type="EMBL" id="KTB44424.1"/>
    </source>
</evidence>